<reference evidence="1" key="1">
    <citation type="submission" date="2021-08" db="EMBL/GenBank/DDBJ databases">
        <title>The first chromosome-level gecko genome reveals the dynamic sex chromosomes of Neotropical dwarf geckos (Sphaerodactylidae: Sphaerodactylus).</title>
        <authorList>
            <person name="Pinto B.J."/>
            <person name="Keating S.E."/>
            <person name="Gamble T."/>
        </authorList>
    </citation>
    <scope>NUCLEOTIDE SEQUENCE</scope>
    <source>
        <strain evidence="1">TG3544</strain>
    </source>
</reference>
<comment type="caution">
    <text evidence="1">The sequence shown here is derived from an EMBL/GenBank/DDBJ whole genome shotgun (WGS) entry which is preliminary data.</text>
</comment>
<proteinExistence type="predicted"/>
<sequence>MNYLRGALEPLSTATDVPVEVDLCQAFSEMLLRSDVEDIDADDGEDPQLCSDYVKDICWYLRKLELQQCVRPFYLDGTELNGRMRALLVDWLVQVHARFHLMQETLYMCVGIMDRYLQAQAVPRKELQLVGVTAMLLASKYEEIYVPRIVDFVYITDRAYTSSQIRAMERMILKELDFVFGRPLPLHFLRRAVKISELQTQGCATTLAMERAALTLVMEAHGQEIW</sequence>
<dbReference type="EMBL" id="CM037630">
    <property type="protein sequence ID" value="KAH7987367.1"/>
    <property type="molecule type" value="Genomic_DNA"/>
</dbReference>
<gene>
    <name evidence="1" type="primary">CCNB2</name>
    <name evidence="1" type="ORF">K3G42_003864</name>
</gene>
<evidence type="ECO:0000313" key="2">
    <source>
        <dbReference type="Proteomes" id="UP000827872"/>
    </source>
</evidence>
<keyword evidence="2" id="KW-1185">Reference proteome</keyword>
<evidence type="ECO:0000313" key="1">
    <source>
        <dbReference type="EMBL" id="KAH7987367.1"/>
    </source>
</evidence>
<dbReference type="Proteomes" id="UP000827872">
    <property type="component" value="Linkage Group LG17"/>
</dbReference>
<name>A0ACB8E5H0_9SAUR</name>
<protein>
    <submittedName>
        <fullName evidence="1">G2/mitotic-specific cyclin-B2</fullName>
    </submittedName>
</protein>
<accession>A0ACB8E5H0</accession>
<organism evidence="1 2">
    <name type="scientific">Sphaerodactylus townsendi</name>
    <dbReference type="NCBI Taxonomy" id="933632"/>
    <lineage>
        <taxon>Eukaryota</taxon>
        <taxon>Metazoa</taxon>
        <taxon>Chordata</taxon>
        <taxon>Craniata</taxon>
        <taxon>Vertebrata</taxon>
        <taxon>Euteleostomi</taxon>
        <taxon>Lepidosauria</taxon>
        <taxon>Squamata</taxon>
        <taxon>Bifurcata</taxon>
        <taxon>Gekkota</taxon>
        <taxon>Sphaerodactylidae</taxon>
        <taxon>Sphaerodactylus</taxon>
    </lineage>
</organism>